<dbReference type="RefSeq" id="WP_085893225.1">
    <property type="nucleotide sequence ID" value="NZ_FWFL01000008.1"/>
</dbReference>
<proteinExistence type="predicted"/>
<keyword evidence="2" id="KW-1185">Reference proteome</keyword>
<dbReference type="AlphaFoldDB" id="A0A1Y5TAL8"/>
<reference evidence="1 2" key="1">
    <citation type="submission" date="2017-03" db="EMBL/GenBank/DDBJ databases">
        <authorList>
            <person name="Afonso C.L."/>
            <person name="Miller P.J."/>
            <person name="Scott M.A."/>
            <person name="Spackman E."/>
            <person name="Goraichik I."/>
            <person name="Dimitrov K.M."/>
            <person name="Suarez D.L."/>
            <person name="Swayne D.E."/>
        </authorList>
    </citation>
    <scope>NUCLEOTIDE SEQUENCE [LARGE SCALE GENOMIC DNA]</scope>
    <source>
        <strain evidence="1 2">CECT 8287</strain>
    </source>
</reference>
<dbReference type="EMBL" id="FWFL01000008">
    <property type="protein sequence ID" value="SLN56058.1"/>
    <property type="molecule type" value="Genomic_DNA"/>
</dbReference>
<accession>A0A1Y5TAL8</accession>
<protein>
    <recommendedName>
        <fullName evidence="3">Asp/Glu/Hydantoin racemase</fullName>
    </recommendedName>
</protein>
<gene>
    <name evidence="1" type="ORF">PEL8287_03005</name>
</gene>
<organism evidence="1 2">
    <name type="scientific">Roseovarius litorisediminis</name>
    <dbReference type="NCBI Taxonomy" id="1312363"/>
    <lineage>
        <taxon>Bacteria</taxon>
        <taxon>Pseudomonadati</taxon>
        <taxon>Pseudomonadota</taxon>
        <taxon>Alphaproteobacteria</taxon>
        <taxon>Rhodobacterales</taxon>
        <taxon>Roseobacteraceae</taxon>
        <taxon>Roseovarius</taxon>
    </lineage>
</organism>
<dbReference type="Proteomes" id="UP000193827">
    <property type="component" value="Unassembled WGS sequence"/>
</dbReference>
<evidence type="ECO:0008006" key="3">
    <source>
        <dbReference type="Google" id="ProtNLM"/>
    </source>
</evidence>
<dbReference type="OrthoDB" id="978447at2"/>
<evidence type="ECO:0000313" key="2">
    <source>
        <dbReference type="Proteomes" id="UP000193827"/>
    </source>
</evidence>
<name>A0A1Y5TAL8_9RHOB</name>
<sequence>MTLTLLHTAQVHCATFDALRDRIAPGVELTHLVRENWLAQAQNGISPSLENKISQVVANAAGKVICTCTTLGPAAEKAGAVRVDWPMMQQAARLGGPILMAYCLDSTWEPSLALLERALEEAKTPAKVHPLRLAQYWPLFEAAEMDGFAAVIAGEIRQIVTQLPDVACVVLAQASMAKVAPLLADLEVPVLASPELALRAGLSQI</sequence>
<evidence type="ECO:0000313" key="1">
    <source>
        <dbReference type="EMBL" id="SLN56058.1"/>
    </source>
</evidence>